<feature type="compositionally biased region" description="Basic and acidic residues" evidence="4">
    <location>
        <begin position="92"/>
        <end position="107"/>
    </location>
</feature>
<sequence>MDVKSLLNSLYSRDLSRKIHATFEAARRRGPIVLGNVPYGYLRDPADAHHLVPDPETAPHVREMFRMKLAGAPNAEIARRLEEAGAPTAGRAKYDRAGKQATSRDSRRWHARNVNRMLANPVYAGRVAMGKWTQKLYLGIPHEKNSPEEWLLVEGAHEPLVDPGDFDRLQREHEERVARRREALAATERIRELHPDRLAGKVRCGVCGASMHICRWVEDGVFWGAEYMCGRNDAGEGGGRHRVAVPLVETVCMDVIRSQVEQRVALDELVASRAADGTLARRLAEAAASLAETDAEVGEIEEKAVQLKAEHSRGEVSSADYRRIERLLWSRLEAARAHRAEAEARRGLLASLSEGGAGAVLGEAGRLLGSFSKELADAAIESVTLEGDGSLSVRLRFTDAYRKAETIREALS</sequence>
<accession>A0A369MQG0</accession>
<dbReference type="Gene3D" id="3.90.1750.20">
    <property type="entry name" value="Putative Large Serine Recombinase, Chain B, Domain 2"/>
    <property type="match status" value="1"/>
</dbReference>
<evidence type="ECO:0000256" key="2">
    <source>
        <dbReference type="ARBA" id="ARBA00023172"/>
    </source>
</evidence>
<dbReference type="AlphaFoldDB" id="A0A369MQG0"/>
<keyword evidence="1" id="KW-0238">DNA-binding</keyword>
<protein>
    <recommendedName>
        <fullName evidence="5">Recombinase domain-containing protein</fullName>
    </recommendedName>
</protein>
<evidence type="ECO:0000256" key="3">
    <source>
        <dbReference type="SAM" id="Coils"/>
    </source>
</evidence>
<organism evidence="6 7">
    <name type="scientific">Eggerthella lenta</name>
    <name type="common">Eubacterium lentum</name>
    <dbReference type="NCBI Taxonomy" id="84112"/>
    <lineage>
        <taxon>Bacteria</taxon>
        <taxon>Bacillati</taxon>
        <taxon>Actinomycetota</taxon>
        <taxon>Coriobacteriia</taxon>
        <taxon>Eggerthellales</taxon>
        <taxon>Eggerthellaceae</taxon>
        <taxon>Eggerthella</taxon>
    </lineage>
</organism>
<dbReference type="InterPro" id="IPR011109">
    <property type="entry name" value="DNA_bind_recombinase_dom"/>
</dbReference>
<proteinExistence type="predicted"/>
<evidence type="ECO:0000259" key="5">
    <source>
        <dbReference type="PROSITE" id="PS51737"/>
    </source>
</evidence>
<dbReference type="Proteomes" id="UP000253752">
    <property type="component" value="Unassembled WGS sequence"/>
</dbReference>
<feature type="region of interest" description="Disordered" evidence="4">
    <location>
        <begin position="85"/>
        <end position="107"/>
    </location>
</feature>
<dbReference type="Pfam" id="PF07508">
    <property type="entry name" value="Recombinase"/>
    <property type="match status" value="1"/>
</dbReference>
<keyword evidence="3" id="KW-0175">Coiled coil</keyword>
<dbReference type="PANTHER" id="PTHR30461:SF2">
    <property type="entry name" value="SERINE RECOMBINASE PINE-RELATED"/>
    <property type="match status" value="1"/>
</dbReference>
<feature type="coiled-coil region" evidence="3">
    <location>
        <begin position="283"/>
        <end position="310"/>
    </location>
</feature>
<keyword evidence="2" id="KW-0233">DNA recombination</keyword>
<name>A0A369MQG0_EGGLN</name>
<evidence type="ECO:0000313" key="6">
    <source>
        <dbReference type="EMBL" id="RDB78773.1"/>
    </source>
</evidence>
<evidence type="ECO:0000313" key="7">
    <source>
        <dbReference type="Proteomes" id="UP000253752"/>
    </source>
</evidence>
<dbReference type="PROSITE" id="PS51737">
    <property type="entry name" value="RECOMBINASE_DNA_BIND"/>
    <property type="match status" value="1"/>
</dbReference>
<dbReference type="GO" id="GO:0003677">
    <property type="term" value="F:DNA binding"/>
    <property type="evidence" value="ECO:0007669"/>
    <property type="project" value="UniProtKB-KW"/>
</dbReference>
<comment type="caution">
    <text evidence="6">The sequence shown here is derived from an EMBL/GenBank/DDBJ whole genome shotgun (WGS) entry which is preliminary data.</text>
</comment>
<dbReference type="InterPro" id="IPR050639">
    <property type="entry name" value="SSR_resolvase"/>
</dbReference>
<feature type="domain" description="Recombinase" evidence="5">
    <location>
        <begin position="38"/>
        <end position="180"/>
    </location>
</feature>
<evidence type="ECO:0000256" key="4">
    <source>
        <dbReference type="SAM" id="MobiDB-lite"/>
    </source>
</evidence>
<dbReference type="RefSeq" id="WP_114516533.1">
    <property type="nucleotide sequence ID" value="NZ_PPTX01000014.1"/>
</dbReference>
<dbReference type="InterPro" id="IPR038109">
    <property type="entry name" value="DNA_bind_recomb_sf"/>
</dbReference>
<dbReference type="EMBL" id="PPTX01000014">
    <property type="protein sequence ID" value="RDB78773.1"/>
    <property type="molecule type" value="Genomic_DNA"/>
</dbReference>
<dbReference type="GO" id="GO:0000150">
    <property type="term" value="F:DNA strand exchange activity"/>
    <property type="evidence" value="ECO:0007669"/>
    <property type="project" value="InterPro"/>
</dbReference>
<evidence type="ECO:0000256" key="1">
    <source>
        <dbReference type="ARBA" id="ARBA00023125"/>
    </source>
</evidence>
<gene>
    <name evidence="6" type="ORF">C1872_09840</name>
</gene>
<reference evidence="6 7" key="1">
    <citation type="journal article" date="2018" name="Elife">
        <title>Discovery and characterization of a prevalent human gut bacterial enzyme sufficient for the inactivation of a family of plant toxins.</title>
        <authorList>
            <person name="Koppel N."/>
            <person name="Bisanz J.E."/>
            <person name="Pandelia M.E."/>
            <person name="Turnbaugh P.J."/>
            <person name="Balskus E.P."/>
        </authorList>
    </citation>
    <scope>NUCLEOTIDE SEQUENCE [LARGE SCALE GENOMIC DNA]</scope>
    <source>
        <strain evidence="6 7">MR1 #12</strain>
    </source>
</reference>
<dbReference type="PANTHER" id="PTHR30461">
    <property type="entry name" value="DNA-INVERTASE FROM LAMBDOID PROPHAGE"/>
    <property type="match status" value="1"/>
</dbReference>